<protein>
    <submittedName>
        <fullName evidence="4">DUF4974 domain-containing protein</fullName>
    </submittedName>
</protein>
<evidence type="ECO:0000313" key="4">
    <source>
        <dbReference type="EMBL" id="KAA2238482.1"/>
    </source>
</evidence>
<dbReference type="Proteomes" id="UP000324611">
    <property type="component" value="Unassembled WGS sequence"/>
</dbReference>
<evidence type="ECO:0000259" key="2">
    <source>
        <dbReference type="Pfam" id="PF04773"/>
    </source>
</evidence>
<reference evidence="4 5" key="1">
    <citation type="submission" date="2019-09" db="EMBL/GenBank/DDBJ databases">
        <title>Chitinophaga ginsengihumi sp. nov., isolated from soil of ginseng rhizosphere.</title>
        <authorList>
            <person name="Lee J."/>
        </authorList>
    </citation>
    <scope>NUCLEOTIDE SEQUENCE [LARGE SCALE GENOMIC DNA]</scope>
    <source>
        <strain evidence="4 5">BN140078</strain>
    </source>
</reference>
<organism evidence="4 5">
    <name type="scientific">Chitinophaga agrisoli</name>
    <dbReference type="NCBI Taxonomy" id="2607653"/>
    <lineage>
        <taxon>Bacteria</taxon>
        <taxon>Pseudomonadati</taxon>
        <taxon>Bacteroidota</taxon>
        <taxon>Chitinophagia</taxon>
        <taxon>Chitinophagales</taxon>
        <taxon>Chitinophagaceae</taxon>
        <taxon>Chitinophaga</taxon>
    </lineage>
</organism>
<accession>A0A5B2VJE8</accession>
<dbReference type="PANTHER" id="PTHR30273:SF2">
    <property type="entry name" value="PROTEIN FECR"/>
    <property type="match status" value="1"/>
</dbReference>
<evidence type="ECO:0000313" key="5">
    <source>
        <dbReference type="Proteomes" id="UP000324611"/>
    </source>
</evidence>
<name>A0A5B2VJE8_9BACT</name>
<dbReference type="Pfam" id="PF04773">
    <property type="entry name" value="FecR"/>
    <property type="match status" value="1"/>
</dbReference>
<dbReference type="EMBL" id="VUOC01000004">
    <property type="protein sequence ID" value="KAA2238482.1"/>
    <property type="molecule type" value="Genomic_DNA"/>
</dbReference>
<feature type="transmembrane region" description="Helical" evidence="1">
    <location>
        <begin position="98"/>
        <end position="117"/>
    </location>
</feature>
<keyword evidence="1" id="KW-1133">Transmembrane helix</keyword>
<dbReference type="RefSeq" id="WP_149839662.1">
    <property type="nucleotide sequence ID" value="NZ_VUOC01000004.1"/>
</dbReference>
<keyword evidence="1" id="KW-0472">Membrane</keyword>
<feature type="domain" description="FecR protein" evidence="2">
    <location>
        <begin position="197"/>
        <end position="299"/>
    </location>
</feature>
<dbReference type="Gene3D" id="2.60.120.1440">
    <property type="match status" value="1"/>
</dbReference>
<proteinExistence type="predicted"/>
<dbReference type="InterPro" id="IPR032508">
    <property type="entry name" value="FecR_C"/>
</dbReference>
<feature type="domain" description="Protein FecR C-terminal" evidence="3">
    <location>
        <begin position="343"/>
        <end position="410"/>
    </location>
</feature>
<keyword evidence="5" id="KW-1185">Reference proteome</keyword>
<keyword evidence="1" id="KW-0812">Transmembrane</keyword>
<reference evidence="4 5" key="2">
    <citation type="submission" date="2019-09" db="EMBL/GenBank/DDBJ databases">
        <authorList>
            <person name="Jin C."/>
        </authorList>
    </citation>
    <scope>NUCLEOTIDE SEQUENCE [LARGE SCALE GENOMIC DNA]</scope>
    <source>
        <strain evidence="4 5">BN140078</strain>
    </source>
</reference>
<dbReference type="Pfam" id="PF16344">
    <property type="entry name" value="FecR_C"/>
    <property type="match status" value="1"/>
</dbReference>
<dbReference type="InterPro" id="IPR012373">
    <property type="entry name" value="Ferrdict_sens_TM"/>
</dbReference>
<dbReference type="Gene3D" id="3.55.50.30">
    <property type="match status" value="1"/>
</dbReference>
<gene>
    <name evidence="4" type="ORF">F0L74_19855</name>
</gene>
<dbReference type="PANTHER" id="PTHR30273">
    <property type="entry name" value="PERIPLASMIC SIGNAL SENSOR AND SIGMA FACTOR ACTIVATOR FECR-RELATED"/>
    <property type="match status" value="1"/>
</dbReference>
<dbReference type="InterPro" id="IPR006860">
    <property type="entry name" value="FecR"/>
</dbReference>
<evidence type="ECO:0000259" key="3">
    <source>
        <dbReference type="Pfam" id="PF16344"/>
    </source>
</evidence>
<dbReference type="AlphaFoldDB" id="A0A5B2VJE8"/>
<evidence type="ECO:0000256" key="1">
    <source>
        <dbReference type="SAM" id="Phobius"/>
    </source>
</evidence>
<comment type="caution">
    <text evidence="4">The sequence shown here is derived from an EMBL/GenBank/DDBJ whole genome shotgun (WGS) entry which is preliminary data.</text>
</comment>
<sequence length="415" mass="45480">MSTSRLKYLLQQWFDRTATPEEIAELQDLLQQPALDEPLRVMLEDLWQQFTPDAKLAPEKADQVFTQILAQERPVNEQDTRIQAPALTVAASRKRYKIITWAAAAVLLLIAAGAWYYRLRPDTITHTPQLAKQQPLIPGGNRAILQLANGNTIVLDSAANGVLAMEGSTQVKKAKDGSLIYEPAAGSDTSAKALNIITTPKGGQYQITLPDGTKVWLNAASSLTFPTVFSGAARKVELTGEAYFEVAKINRALNGVVSRMPFFVATGHTEVSVLGTHFNVMAYPDAGVQEITLLEGAVQVSHGKDIQRIQPGQQAAVPNQEGAAMLIKPANIDAVMAWKQGLFLFDDTDIENAMSQLRRWYDARIVYEGGKPDAVFTGVLPRSSDVNTVLNMLASTRKVSFTVKDNVITVHHHHQ</sequence>
<dbReference type="GO" id="GO:0016989">
    <property type="term" value="F:sigma factor antagonist activity"/>
    <property type="evidence" value="ECO:0007669"/>
    <property type="project" value="TreeGrafter"/>
</dbReference>